<feature type="transmembrane region" description="Helical" evidence="1">
    <location>
        <begin position="111"/>
        <end position="130"/>
    </location>
</feature>
<gene>
    <name evidence="2" type="ORF">SAMN05661093_04900</name>
</gene>
<feature type="transmembrane region" description="Helical" evidence="1">
    <location>
        <begin position="51"/>
        <end position="71"/>
    </location>
</feature>
<dbReference type="AlphaFoldDB" id="A0A1W2EVF2"/>
<keyword evidence="1" id="KW-0472">Membrane</keyword>
<keyword evidence="1" id="KW-0812">Transmembrane</keyword>
<dbReference type="EMBL" id="FWXV01000004">
    <property type="protein sequence ID" value="SMD13677.1"/>
    <property type="molecule type" value="Genomic_DNA"/>
</dbReference>
<keyword evidence="3" id="KW-1185">Reference proteome</keyword>
<evidence type="ECO:0008006" key="4">
    <source>
        <dbReference type="Google" id="ProtNLM"/>
    </source>
</evidence>
<sequence>MNERMTRLMAGSALLWMIVGLSVAVYLEIVYAGTVHQTFSEYVHTGQGARLAGVAMLAVGFSSLAAAGALWSAGGPKSAYWLILVWGIGLAVLAIFPQEPADQALTWHGAIHRYAALAGLITLPWAGLLLSRQWPVLRPFSIASFVMLALFVATFVVPGWRAYSGITERFVLGANLGIIGVLIKRLSAVPVAAVRTGQPS</sequence>
<protein>
    <recommendedName>
        <fullName evidence="4">DUF998 domain-containing protein</fullName>
    </recommendedName>
</protein>
<feature type="transmembrane region" description="Helical" evidence="1">
    <location>
        <begin position="78"/>
        <end position="96"/>
    </location>
</feature>
<evidence type="ECO:0000256" key="1">
    <source>
        <dbReference type="SAM" id="Phobius"/>
    </source>
</evidence>
<feature type="transmembrane region" description="Helical" evidence="1">
    <location>
        <begin position="12"/>
        <end position="31"/>
    </location>
</feature>
<reference evidence="2 3" key="1">
    <citation type="submission" date="2017-04" db="EMBL/GenBank/DDBJ databases">
        <authorList>
            <person name="Afonso C.L."/>
            <person name="Miller P.J."/>
            <person name="Scott M.A."/>
            <person name="Spackman E."/>
            <person name="Goraichik I."/>
            <person name="Dimitrov K.M."/>
            <person name="Suarez D.L."/>
            <person name="Swayne D.E."/>
        </authorList>
    </citation>
    <scope>NUCLEOTIDE SEQUENCE [LARGE SCALE GENOMIC DNA]</scope>
    <source>
        <strain evidence="2 3">DSM 43828</strain>
    </source>
</reference>
<dbReference type="OrthoDB" id="3676461at2"/>
<feature type="transmembrane region" description="Helical" evidence="1">
    <location>
        <begin position="142"/>
        <end position="160"/>
    </location>
</feature>
<evidence type="ECO:0000313" key="2">
    <source>
        <dbReference type="EMBL" id="SMD13677.1"/>
    </source>
</evidence>
<dbReference type="Pfam" id="PF06197">
    <property type="entry name" value="DUF998"/>
    <property type="match status" value="1"/>
</dbReference>
<keyword evidence="1" id="KW-1133">Transmembrane helix</keyword>
<dbReference type="RefSeq" id="WP_033392375.1">
    <property type="nucleotide sequence ID" value="NZ_FWXV01000004.1"/>
</dbReference>
<name>A0A1W2EVF2_KIBAR</name>
<accession>A0A1W2EVF2</accession>
<evidence type="ECO:0000313" key="3">
    <source>
        <dbReference type="Proteomes" id="UP000192674"/>
    </source>
</evidence>
<proteinExistence type="predicted"/>
<dbReference type="Proteomes" id="UP000192674">
    <property type="component" value="Unassembled WGS sequence"/>
</dbReference>
<organism evidence="2 3">
    <name type="scientific">Kibdelosporangium aridum</name>
    <dbReference type="NCBI Taxonomy" id="2030"/>
    <lineage>
        <taxon>Bacteria</taxon>
        <taxon>Bacillati</taxon>
        <taxon>Actinomycetota</taxon>
        <taxon>Actinomycetes</taxon>
        <taxon>Pseudonocardiales</taxon>
        <taxon>Pseudonocardiaceae</taxon>
        <taxon>Kibdelosporangium</taxon>
    </lineage>
</organism>
<dbReference type="InterPro" id="IPR009339">
    <property type="entry name" value="DUF998"/>
</dbReference>
<feature type="transmembrane region" description="Helical" evidence="1">
    <location>
        <begin position="172"/>
        <end position="194"/>
    </location>
</feature>